<dbReference type="InterPro" id="IPR008780">
    <property type="entry name" value="Plasmodium_Vir"/>
</dbReference>
<dbReference type="VEuPathDB" id="PlasmoDB:POWCR01_000101100"/>
<sequence>MRVNKNCNLNDKKTEVEKEDKCNNLSTSVLFTKHPRAKDICQNFRFLYNSFRTYPGHKSSENDFFSDYDCDFLNYWLNDNLKKEVIDDPINVKQFYDEIKREDAELFSKYGELDNYLYDIDPEILENMKLLYELYDNAGNIINIMKNQVYEEKKSCSEYTKECDEKYKKAMDRCLNSNVDYCNALNFFKFSYEILTEPNVDESNTCNSTEFNFFPKYDPVLEANQRRIMTFKIMSAPLMLPFVIPLLYKYTPLGPFLRTKINLVKERWLNPDENGSELLSISTDTEDNISDNGEYNIGYYSETN</sequence>
<evidence type="ECO:0000313" key="1">
    <source>
        <dbReference type="EMBL" id="SBT84414.1"/>
    </source>
</evidence>
<dbReference type="Pfam" id="PF05795">
    <property type="entry name" value="Plasmodium_Vir"/>
    <property type="match status" value="1"/>
</dbReference>
<dbReference type="AlphaFoldDB" id="A0A1D3JEY5"/>
<dbReference type="VEuPathDB" id="PlasmoDB:PocGH01_00195600"/>
<proteinExistence type="predicted"/>
<dbReference type="EMBL" id="FLRI01000459">
    <property type="protein sequence ID" value="SBT84414.1"/>
    <property type="molecule type" value="Genomic_DNA"/>
</dbReference>
<protein>
    <submittedName>
        <fullName evidence="1">PIR protein</fullName>
    </submittedName>
</protein>
<reference evidence="1 2" key="1">
    <citation type="submission" date="2016-06" db="EMBL/GenBank/DDBJ databases">
        <authorList>
            <consortium name="Pathogen Informatics"/>
        </authorList>
    </citation>
    <scope>NUCLEOTIDE SEQUENCE [LARGE SCALE GENOMIC DNA]</scope>
    <source>
        <strain evidence="1">PocGH01</strain>
    </source>
</reference>
<dbReference type="OrthoDB" id="387321at2759"/>
<gene>
    <name evidence="1" type="primary">PocGH01_00195600</name>
    <name evidence="1" type="ORF">POCGH01_00195600</name>
</gene>
<name>A0A1D3JEY5_PLAOA</name>
<accession>A0A1D3JEY5</accession>
<organism evidence="1 2">
    <name type="scientific">Plasmodium ovale</name>
    <name type="common">malaria parasite P. ovale</name>
    <dbReference type="NCBI Taxonomy" id="36330"/>
    <lineage>
        <taxon>Eukaryota</taxon>
        <taxon>Sar</taxon>
        <taxon>Alveolata</taxon>
        <taxon>Apicomplexa</taxon>
        <taxon>Aconoidasida</taxon>
        <taxon>Haemosporida</taxon>
        <taxon>Plasmodiidae</taxon>
        <taxon>Plasmodium</taxon>
        <taxon>Plasmodium (Plasmodium)</taxon>
    </lineage>
</organism>
<evidence type="ECO:0000313" key="2">
    <source>
        <dbReference type="Proteomes" id="UP000242942"/>
    </source>
</evidence>
<keyword evidence="2" id="KW-1185">Reference proteome</keyword>
<dbReference type="Proteomes" id="UP000242942">
    <property type="component" value="Unassembled WGS sequence"/>
</dbReference>